<evidence type="ECO:0000256" key="5">
    <source>
        <dbReference type="ARBA" id="ARBA00022692"/>
    </source>
</evidence>
<accession>A0AB39UMU0</accession>
<feature type="transmembrane region" description="Helical" evidence="8">
    <location>
        <begin position="83"/>
        <end position="106"/>
    </location>
</feature>
<evidence type="ECO:0000256" key="2">
    <source>
        <dbReference type="ARBA" id="ARBA00022448"/>
    </source>
</evidence>
<name>A0AB39UMU0_9BIFI</name>
<dbReference type="Pfam" id="PF00528">
    <property type="entry name" value="BPD_transp_1"/>
    <property type="match status" value="1"/>
</dbReference>
<dbReference type="PANTHER" id="PTHR43357:SF4">
    <property type="entry name" value="INNER MEMBRANE ABC TRANSPORTER PERMEASE PROTEIN YDCV"/>
    <property type="match status" value="1"/>
</dbReference>
<gene>
    <name evidence="12" type="ORF">QN062_07330</name>
    <name evidence="11" type="ORF">QN216_01525</name>
    <name evidence="10" type="ORF">QN217_08930</name>
</gene>
<dbReference type="PANTHER" id="PTHR43357">
    <property type="entry name" value="INNER MEMBRANE ABC TRANSPORTER PERMEASE PROTEIN YDCV"/>
    <property type="match status" value="1"/>
</dbReference>
<dbReference type="SUPFAM" id="SSF161098">
    <property type="entry name" value="MetI-like"/>
    <property type="match status" value="1"/>
</dbReference>
<evidence type="ECO:0000313" key="10">
    <source>
        <dbReference type="EMBL" id="XDS46241.1"/>
    </source>
</evidence>
<feature type="transmembrane region" description="Helical" evidence="8">
    <location>
        <begin position="207"/>
        <end position="225"/>
    </location>
</feature>
<protein>
    <submittedName>
        <fullName evidence="12">ABC transporter permease subunit</fullName>
    </submittedName>
</protein>
<dbReference type="CDD" id="cd06261">
    <property type="entry name" value="TM_PBP2"/>
    <property type="match status" value="1"/>
</dbReference>
<dbReference type="EMBL" id="CP129683">
    <property type="protein sequence ID" value="XDS50203.1"/>
    <property type="molecule type" value="Genomic_DNA"/>
</dbReference>
<reference evidence="12" key="1">
    <citation type="submission" date="2023-07" db="EMBL/GenBank/DDBJ databases">
        <title>Bifidobacterium aquikefiriaerophilum sp. nov. and Bifidobacterium eccum sp. nov., isolated from water kefir.</title>
        <authorList>
            <person name="Breselge S."/>
            <person name="Bellassi P."/>
            <person name="Barcenilla C."/>
            <person name="Alvarez-Ordonez A."/>
            <person name="Morelli L."/>
            <person name="Cotter P.D."/>
        </authorList>
    </citation>
    <scope>NUCLEOTIDE SEQUENCE</scope>
    <source>
        <strain evidence="12">WK012_4_13</strain>
        <strain evidence="11">WK013_4_14</strain>
        <strain evidence="10">WK048_4_13</strain>
    </source>
</reference>
<evidence type="ECO:0000313" key="11">
    <source>
        <dbReference type="EMBL" id="XDS48979.1"/>
    </source>
</evidence>
<dbReference type="Gene3D" id="1.10.3720.10">
    <property type="entry name" value="MetI-like"/>
    <property type="match status" value="1"/>
</dbReference>
<evidence type="ECO:0000256" key="4">
    <source>
        <dbReference type="ARBA" id="ARBA00022519"/>
    </source>
</evidence>
<keyword evidence="3" id="KW-1003">Cell membrane</keyword>
<sequence length="283" mass="30816">MAEMKDKAGEGATWKPYDRPSKAFTATVLTVFCIILGFPLIGMLYFTFRSSTGGFTIGHWAELFASSTTDIWDSLGSGLVNSLLLVALTILIEYAVVIPAIILIDVRFPRVQRKMRIFMLLPIAIPAIILVVGLAPIFSVLSEFLGSGTWTLAFAYGIIAMPFVYTTIASDLDGMNAKTLTQAAESLGASWWRTLIDIIVPSLRRSISSVTLITAAIVLGEYTIASLLNRETLQTDLVMISQSDVYLSVIITFIVLVVTFVALFLVSGIGRGTRKSRSGEKTI</sequence>
<keyword evidence="5 8" id="KW-0812">Transmembrane</keyword>
<keyword evidence="2 8" id="KW-0813">Transport</keyword>
<evidence type="ECO:0000313" key="12">
    <source>
        <dbReference type="EMBL" id="XDS50203.1"/>
    </source>
</evidence>
<dbReference type="GO" id="GO:0055085">
    <property type="term" value="P:transmembrane transport"/>
    <property type="evidence" value="ECO:0007669"/>
    <property type="project" value="InterPro"/>
</dbReference>
<dbReference type="InterPro" id="IPR035906">
    <property type="entry name" value="MetI-like_sf"/>
</dbReference>
<feature type="transmembrane region" description="Helical" evidence="8">
    <location>
        <begin position="150"/>
        <end position="168"/>
    </location>
</feature>
<dbReference type="EMBL" id="CP129675">
    <property type="protein sequence ID" value="XDS46241.1"/>
    <property type="molecule type" value="Genomic_DNA"/>
</dbReference>
<organism evidence="12">
    <name type="scientific">Bifidobacterium fermentum</name>
    <dbReference type="NCBI Taxonomy" id="3059035"/>
    <lineage>
        <taxon>Bacteria</taxon>
        <taxon>Bacillati</taxon>
        <taxon>Actinomycetota</taxon>
        <taxon>Actinomycetes</taxon>
        <taxon>Bifidobacteriales</taxon>
        <taxon>Bifidobacteriaceae</taxon>
        <taxon>Bifidobacterium</taxon>
    </lineage>
</organism>
<keyword evidence="7 8" id="KW-0472">Membrane</keyword>
<dbReference type="InterPro" id="IPR000515">
    <property type="entry name" value="MetI-like"/>
</dbReference>
<keyword evidence="4" id="KW-0997">Cell inner membrane</keyword>
<feature type="transmembrane region" description="Helical" evidence="8">
    <location>
        <begin position="245"/>
        <end position="266"/>
    </location>
</feature>
<comment type="similarity">
    <text evidence="8">Belongs to the binding-protein-dependent transport system permease family.</text>
</comment>
<dbReference type="GO" id="GO:0005886">
    <property type="term" value="C:plasma membrane"/>
    <property type="evidence" value="ECO:0007669"/>
    <property type="project" value="UniProtKB-SubCell"/>
</dbReference>
<keyword evidence="6 8" id="KW-1133">Transmembrane helix</keyword>
<dbReference type="RefSeq" id="WP_369341175.1">
    <property type="nucleotide sequence ID" value="NZ_CP129675.1"/>
</dbReference>
<dbReference type="EMBL" id="CP129682">
    <property type="protein sequence ID" value="XDS48979.1"/>
    <property type="molecule type" value="Genomic_DNA"/>
</dbReference>
<proteinExistence type="inferred from homology"/>
<feature type="transmembrane region" description="Helical" evidence="8">
    <location>
        <begin position="23"/>
        <end position="46"/>
    </location>
</feature>
<dbReference type="AlphaFoldDB" id="A0AB39UMU0"/>
<evidence type="ECO:0000256" key="7">
    <source>
        <dbReference type="ARBA" id="ARBA00023136"/>
    </source>
</evidence>
<dbReference type="PROSITE" id="PS50928">
    <property type="entry name" value="ABC_TM1"/>
    <property type="match status" value="1"/>
</dbReference>
<evidence type="ECO:0000259" key="9">
    <source>
        <dbReference type="PROSITE" id="PS50928"/>
    </source>
</evidence>
<evidence type="ECO:0000256" key="1">
    <source>
        <dbReference type="ARBA" id="ARBA00004429"/>
    </source>
</evidence>
<feature type="domain" description="ABC transmembrane type-1" evidence="9">
    <location>
        <begin position="79"/>
        <end position="266"/>
    </location>
</feature>
<evidence type="ECO:0000256" key="8">
    <source>
        <dbReference type="RuleBase" id="RU363032"/>
    </source>
</evidence>
<feature type="transmembrane region" description="Helical" evidence="8">
    <location>
        <begin position="118"/>
        <end position="138"/>
    </location>
</feature>
<comment type="subcellular location">
    <subcellularLocation>
        <location evidence="1">Cell inner membrane</location>
        <topology evidence="1">Multi-pass membrane protein</topology>
    </subcellularLocation>
    <subcellularLocation>
        <location evidence="8">Cell membrane</location>
        <topology evidence="8">Multi-pass membrane protein</topology>
    </subcellularLocation>
</comment>
<dbReference type="KEGG" id="bfk:QN062_07330"/>
<evidence type="ECO:0000256" key="3">
    <source>
        <dbReference type="ARBA" id="ARBA00022475"/>
    </source>
</evidence>
<evidence type="ECO:0000256" key="6">
    <source>
        <dbReference type="ARBA" id="ARBA00022989"/>
    </source>
</evidence>